<gene>
    <name evidence="1" type="ORF">C8F04DRAFT_646843</name>
</gene>
<comment type="caution">
    <text evidence="1">The sequence shown here is derived from an EMBL/GenBank/DDBJ whole genome shotgun (WGS) entry which is preliminary data.</text>
</comment>
<evidence type="ECO:0000313" key="1">
    <source>
        <dbReference type="EMBL" id="KAJ7032809.1"/>
    </source>
</evidence>
<protein>
    <submittedName>
        <fullName evidence="1">Uncharacterized protein</fullName>
    </submittedName>
</protein>
<sequence length="151" mass="16639">MIWSLMSLDRKIDAFTPILPSTHSKSMLVVHMLCHGATIQLHHYLAKERVDSRTKNLAAARAIVDILAQTDIAKVGLIDPVLAPLWTSACLAFISEIEHQRREAEVVSVESLKQSVKSVIAAMEAFASQCRLMTAQLDAVRKAYAGAVEEE</sequence>
<accession>A0AAD6SRP9</accession>
<name>A0AAD6SRP9_9AGAR</name>
<reference evidence="1" key="1">
    <citation type="submission" date="2023-03" db="EMBL/GenBank/DDBJ databases">
        <title>Massive genome expansion in bonnet fungi (Mycena s.s.) driven by repeated elements and novel gene families across ecological guilds.</title>
        <authorList>
            <consortium name="Lawrence Berkeley National Laboratory"/>
            <person name="Harder C.B."/>
            <person name="Miyauchi S."/>
            <person name="Viragh M."/>
            <person name="Kuo A."/>
            <person name="Thoen E."/>
            <person name="Andreopoulos B."/>
            <person name="Lu D."/>
            <person name="Skrede I."/>
            <person name="Drula E."/>
            <person name="Henrissat B."/>
            <person name="Morin E."/>
            <person name="Kohler A."/>
            <person name="Barry K."/>
            <person name="LaButti K."/>
            <person name="Morin E."/>
            <person name="Salamov A."/>
            <person name="Lipzen A."/>
            <person name="Mereny Z."/>
            <person name="Hegedus B."/>
            <person name="Baldrian P."/>
            <person name="Stursova M."/>
            <person name="Weitz H."/>
            <person name="Taylor A."/>
            <person name="Grigoriev I.V."/>
            <person name="Nagy L.G."/>
            <person name="Martin F."/>
            <person name="Kauserud H."/>
        </authorList>
    </citation>
    <scope>NUCLEOTIDE SEQUENCE</scope>
    <source>
        <strain evidence="1">CBHHK200</strain>
    </source>
</reference>
<organism evidence="1 2">
    <name type="scientific">Mycena alexandri</name>
    <dbReference type="NCBI Taxonomy" id="1745969"/>
    <lineage>
        <taxon>Eukaryota</taxon>
        <taxon>Fungi</taxon>
        <taxon>Dikarya</taxon>
        <taxon>Basidiomycota</taxon>
        <taxon>Agaricomycotina</taxon>
        <taxon>Agaricomycetes</taxon>
        <taxon>Agaricomycetidae</taxon>
        <taxon>Agaricales</taxon>
        <taxon>Marasmiineae</taxon>
        <taxon>Mycenaceae</taxon>
        <taxon>Mycena</taxon>
    </lineage>
</organism>
<dbReference type="Proteomes" id="UP001218188">
    <property type="component" value="Unassembled WGS sequence"/>
</dbReference>
<dbReference type="EMBL" id="JARJCM010000070">
    <property type="protein sequence ID" value="KAJ7032809.1"/>
    <property type="molecule type" value="Genomic_DNA"/>
</dbReference>
<dbReference type="AlphaFoldDB" id="A0AAD6SRP9"/>
<evidence type="ECO:0000313" key="2">
    <source>
        <dbReference type="Proteomes" id="UP001218188"/>
    </source>
</evidence>
<keyword evidence="2" id="KW-1185">Reference proteome</keyword>
<proteinExistence type="predicted"/>